<evidence type="ECO:0000256" key="1">
    <source>
        <dbReference type="SAM" id="MobiDB-lite"/>
    </source>
</evidence>
<gene>
    <name evidence="2" type="ORF">L873DRAFT_1775367</name>
</gene>
<feature type="region of interest" description="Disordered" evidence="1">
    <location>
        <begin position="1"/>
        <end position="25"/>
    </location>
</feature>
<sequence length="68" mass="7380">MPTPPPPSTTTTPTSSGSKQTHRKALAEIEEEARVLREMIANKKAEKATLQAVHDSLRKRGDGERGKG</sequence>
<evidence type="ECO:0000313" key="2">
    <source>
        <dbReference type="EMBL" id="RPA95008.1"/>
    </source>
</evidence>
<keyword evidence="3" id="KW-1185">Reference proteome</keyword>
<accession>A0A3N4JDF5</accession>
<evidence type="ECO:0000313" key="3">
    <source>
        <dbReference type="Proteomes" id="UP000276215"/>
    </source>
</evidence>
<feature type="compositionally biased region" description="Basic and acidic residues" evidence="1">
    <location>
        <begin position="55"/>
        <end position="68"/>
    </location>
</feature>
<proteinExistence type="predicted"/>
<protein>
    <submittedName>
        <fullName evidence="2">Uncharacterized protein</fullName>
    </submittedName>
</protein>
<dbReference type="AlphaFoldDB" id="A0A3N4JDF5"/>
<organism evidence="2 3">
    <name type="scientific">Choiromyces venosus 120613-1</name>
    <dbReference type="NCBI Taxonomy" id="1336337"/>
    <lineage>
        <taxon>Eukaryota</taxon>
        <taxon>Fungi</taxon>
        <taxon>Dikarya</taxon>
        <taxon>Ascomycota</taxon>
        <taxon>Pezizomycotina</taxon>
        <taxon>Pezizomycetes</taxon>
        <taxon>Pezizales</taxon>
        <taxon>Tuberaceae</taxon>
        <taxon>Choiromyces</taxon>
    </lineage>
</organism>
<feature type="region of interest" description="Disordered" evidence="1">
    <location>
        <begin position="47"/>
        <end position="68"/>
    </location>
</feature>
<dbReference type="OrthoDB" id="5337062at2759"/>
<name>A0A3N4JDF5_9PEZI</name>
<dbReference type="Proteomes" id="UP000276215">
    <property type="component" value="Unassembled WGS sequence"/>
</dbReference>
<reference evidence="2 3" key="1">
    <citation type="journal article" date="2018" name="Nat. Ecol. Evol.">
        <title>Pezizomycetes genomes reveal the molecular basis of ectomycorrhizal truffle lifestyle.</title>
        <authorList>
            <person name="Murat C."/>
            <person name="Payen T."/>
            <person name="Noel B."/>
            <person name="Kuo A."/>
            <person name="Morin E."/>
            <person name="Chen J."/>
            <person name="Kohler A."/>
            <person name="Krizsan K."/>
            <person name="Balestrini R."/>
            <person name="Da Silva C."/>
            <person name="Montanini B."/>
            <person name="Hainaut M."/>
            <person name="Levati E."/>
            <person name="Barry K.W."/>
            <person name="Belfiori B."/>
            <person name="Cichocki N."/>
            <person name="Clum A."/>
            <person name="Dockter R.B."/>
            <person name="Fauchery L."/>
            <person name="Guy J."/>
            <person name="Iotti M."/>
            <person name="Le Tacon F."/>
            <person name="Lindquist E.A."/>
            <person name="Lipzen A."/>
            <person name="Malagnac F."/>
            <person name="Mello A."/>
            <person name="Molinier V."/>
            <person name="Miyauchi S."/>
            <person name="Poulain J."/>
            <person name="Riccioni C."/>
            <person name="Rubini A."/>
            <person name="Sitrit Y."/>
            <person name="Splivallo R."/>
            <person name="Traeger S."/>
            <person name="Wang M."/>
            <person name="Zifcakova L."/>
            <person name="Wipf D."/>
            <person name="Zambonelli A."/>
            <person name="Paolocci F."/>
            <person name="Nowrousian M."/>
            <person name="Ottonello S."/>
            <person name="Baldrian P."/>
            <person name="Spatafora J.W."/>
            <person name="Henrissat B."/>
            <person name="Nagy L.G."/>
            <person name="Aury J.M."/>
            <person name="Wincker P."/>
            <person name="Grigoriev I.V."/>
            <person name="Bonfante P."/>
            <person name="Martin F.M."/>
        </authorList>
    </citation>
    <scope>NUCLEOTIDE SEQUENCE [LARGE SCALE GENOMIC DNA]</scope>
    <source>
        <strain evidence="2 3">120613-1</strain>
    </source>
</reference>
<dbReference type="EMBL" id="ML120431">
    <property type="protein sequence ID" value="RPA95008.1"/>
    <property type="molecule type" value="Genomic_DNA"/>
</dbReference>